<dbReference type="AlphaFoldDB" id="A0A1C4Y578"/>
<evidence type="ECO:0000313" key="2">
    <source>
        <dbReference type="EMBL" id="SCF15531.1"/>
    </source>
</evidence>
<evidence type="ECO:0000313" key="3">
    <source>
        <dbReference type="Proteomes" id="UP000198228"/>
    </source>
</evidence>
<dbReference type="EMBL" id="LT607410">
    <property type="protein sequence ID" value="SCF15531.1"/>
    <property type="molecule type" value="Genomic_DNA"/>
</dbReference>
<protein>
    <submittedName>
        <fullName evidence="2">Uncharacterized protein</fullName>
    </submittedName>
</protein>
<keyword evidence="1" id="KW-0732">Signal</keyword>
<dbReference type="RefSeq" id="WP_088961696.1">
    <property type="nucleotide sequence ID" value="NZ_LT607410.1"/>
</dbReference>
<accession>A0A1C4Y578</accession>
<organism evidence="2 3">
    <name type="scientific">Micromonospora purpureochromogenes</name>
    <dbReference type="NCBI Taxonomy" id="47872"/>
    <lineage>
        <taxon>Bacteria</taxon>
        <taxon>Bacillati</taxon>
        <taxon>Actinomycetota</taxon>
        <taxon>Actinomycetes</taxon>
        <taxon>Micromonosporales</taxon>
        <taxon>Micromonosporaceae</taxon>
        <taxon>Micromonospora</taxon>
    </lineage>
</organism>
<evidence type="ECO:0000256" key="1">
    <source>
        <dbReference type="SAM" id="SignalP"/>
    </source>
</evidence>
<proteinExistence type="predicted"/>
<feature type="signal peptide" evidence="1">
    <location>
        <begin position="1"/>
        <end position="26"/>
    </location>
</feature>
<name>A0A1C4Y578_9ACTN</name>
<dbReference type="Proteomes" id="UP000198228">
    <property type="component" value="Chromosome I"/>
</dbReference>
<reference evidence="2 3" key="1">
    <citation type="submission" date="2016-06" db="EMBL/GenBank/DDBJ databases">
        <authorList>
            <person name="Kjaerup R.B."/>
            <person name="Dalgaard T.S."/>
            <person name="Juul-Madsen H.R."/>
        </authorList>
    </citation>
    <scope>NUCLEOTIDE SEQUENCE [LARGE SCALE GENOMIC DNA]</scope>
    <source>
        <strain evidence="2 3">DSM 43821</strain>
    </source>
</reference>
<sequence length="174" mass="18409">MGRRTSVALVAAVVAVVAGGASPAAAESTGGTGGWVPAPQGSFEQPAGARCDFAIRSEPVRDEVRKLVLDTNPDGSPRRELYAGDLIVKVTNTDSGASTQVDASGMALIEFHPDGSQTWYANGPALFGFRQDGGTLPRGFWLIDGQYVMEFSPTFYKTLTMVHGTTHNVCEDLD</sequence>
<feature type="chain" id="PRO_5008708803" evidence="1">
    <location>
        <begin position="27"/>
        <end position="174"/>
    </location>
</feature>
<gene>
    <name evidence="2" type="ORF">GA0074696_3040</name>
</gene>